<proteinExistence type="predicted"/>
<keyword evidence="2" id="KW-1133">Transmembrane helix</keyword>
<evidence type="ECO:0000313" key="4">
    <source>
        <dbReference type="Proteomes" id="UP000185434"/>
    </source>
</evidence>
<dbReference type="Gene3D" id="1.20.1250.20">
    <property type="entry name" value="MFS general substrate transporter like domains"/>
    <property type="match status" value="2"/>
</dbReference>
<dbReference type="RefSeq" id="WP_075664570.1">
    <property type="nucleotide sequence ID" value="NZ_CP009247.1"/>
</dbReference>
<feature type="transmembrane region" description="Helical" evidence="2">
    <location>
        <begin position="12"/>
        <end position="32"/>
    </location>
</feature>
<sequence>MISPFFNVARFALLYAISMSIAGIDLALTVRTGFHLTGSSLGGTASYVMIGAGTILGARFGGRLFQGLGVRNTFAISGACCMASGILTACGSGLQVPPLFYVGLLFVGVFIGLSNYHRLLVVDFSPRPSAWDTGLVLFAGVIGAIAGPLLADSLAGGPEESFRAYIAVSALGLAAVAGSVILPGSTPPRLSSREAGADADAGAEAGADTGAEDPAVPRGEAPDDSGRLRAGALIGFFSYLVMTVIMTVVPLQAQVDGMDGGGIAVLSQVHLTSMYLPILLASLLLSRLRPIVVSAVSFAVASGLLLLIHVGHDGGETGFAALLQLMIVSGLLWAFAYTAGSTMVAGSAFGRAHPAARGRAEILPPLGLITGSVSGGFLLESADFHGVVLMTLVACLVAAVGCAVVWLRPRSTQAA</sequence>
<keyword evidence="4" id="KW-1185">Reference proteome</keyword>
<feature type="transmembrane region" description="Helical" evidence="2">
    <location>
        <begin position="385"/>
        <end position="407"/>
    </location>
</feature>
<dbReference type="PANTHER" id="PTHR23534:SF1">
    <property type="entry name" value="MAJOR FACILITATOR SUPERFAMILY PROTEIN"/>
    <property type="match status" value="1"/>
</dbReference>
<feature type="transmembrane region" description="Helical" evidence="2">
    <location>
        <begin position="162"/>
        <end position="183"/>
    </location>
</feature>
<feature type="transmembrane region" description="Helical" evidence="2">
    <location>
        <begin position="291"/>
        <end position="310"/>
    </location>
</feature>
<dbReference type="InterPro" id="IPR036259">
    <property type="entry name" value="MFS_trans_sf"/>
</dbReference>
<feature type="region of interest" description="Disordered" evidence="1">
    <location>
        <begin position="187"/>
        <end position="224"/>
    </location>
</feature>
<feature type="transmembrane region" description="Helical" evidence="2">
    <location>
        <begin position="100"/>
        <end position="117"/>
    </location>
</feature>
<gene>
    <name evidence="3" type="ORF">CFRA_10440</name>
</gene>
<dbReference type="OrthoDB" id="9787026at2"/>
<feature type="transmembrane region" description="Helical" evidence="2">
    <location>
        <begin position="44"/>
        <end position="62"/>
    </location>
</feature>
<dbReference type="AlphaFoldDB" id="A0A1L7CUR2"/>
<feature type="compositionally biased region" description="Low complexity" evidence="1">
    <location>
        <begin position="198"/>
        <end position="214"/>
    </location>
</feature>
<dbReference type="KEGG" id="cfk:CFRA_10440"/>
<dbReference type="SUPFAM" id="SSF103473">
    <property type="entry name" value="MFS general substrate transporter"/>
    <property type="match status" value="1"/>
</dbReference>
<organism evidence="3 4">
    <name type="scientific">Corynebacterium frankenforstense DSM 45800</name>
    <dbReference type="NCBI Taxonomy" id="1437875"/>
    <lineage>
        <taxon>Bacteria</taxon>
        <taxon>Bacillati</taxon>
        <taxon>Actinomycetota</taxon>
        <taxon>Actinomycetes</taxon>
        <taxon>Mycobacteriales</taxon>
        <taxon>Corynebacteriaceae</taxon>
        <taxon>Corynebacterium</taxon>
    </lineage>
</organism>
<feature type="transmembrane region" description="Helical" evidence="2">
    <location>
        <begin position="362"/>
        <end position="379"/>
    </location>
</feature>
<evidence type="ECO:0008006" key="5">
    <source>
        <dbReference type="Google" id="ProtNLM"/>
    </source>
</evidence>
<feature type="transmembrane region" description="Helical" evidence="2">
    <location>
        <begin position="74"/>
        <end position="94"/>
    </location>
</feature>
<accession>A0A1L7CUR2</accession>
<evidence type="ECO:0000256" key="2">
    <source>
        <dbReference type="SAM" id="Phobius"/>
    </source>
</evidence>
<protein>
    <recommendedName>
        <fullName evidence="5">MFS transporter</fullName>
    </recommendedName>
</protein>
<reference evidence="3 4" key="1">
    <citation type="submission" date="2014-08" db="EMBL/GenBank/DDBJ databases">
        <title>Complete genome sequence of Corynebacterium frankenforstense ST18(T) (=DSM 45800(T)), isolated from raw cow milk.</title>
        <authorList>
            <person name="Ruckert C."/>
            <person name="Albersmeier A."/>
            <person name="Winkler A."/>
            <person name="Lipski A."/>
            <person name="Kalinowski J."/>
        </authorList>
    </citation>
    <scope>NUCLEOTIDE SEQUENCE [LARGE SCALE GENOMIC DNA]</scope>
    <source>
        <strain evidence="3 4">ST18</strain>
    </source>
</reference>
<feature type="transmembrane region" description="Helical" evidence="2">
    <location>
        <begin position="129"/>
        <end position="150"/>
    </location>
</feature>
<dbReference type="EMBL" id="CP009247">
    <property type="protein sequence ID" value="APT89574.1"/>
    <property type="molecule type" value="Genomic_DNA"/>
</dbReference>
<feature type="transmembrane region" description="Helical" evidence="2">
    <location>
        <begin position="230"/>
        <end position="251"/>
    </location>
</feature>
<feature type="transmembrane region" description="Helical" evidence="2">
    <location>
        <begin position="322"/>
        <end position="350"/>
    </location>
</feature>
<name>A0A1L7CUR2_9CORY</name>
<dbReference type="PANTHER" id="PTHR23534">
    <property type="entry name" value="MFS PERMEASE"/>
    <property type="match status" value="1"/>
</dbReference>
<keyword evidence="2" id="KW-0472">Membrane</keyword>
<keyword evidence="2" id="KW-0812">Transmembrane</keyword>
<evidence type="ECO:0000313" key="3">
    <source>
        <dbReference type="EMBL" id="APT89574.1"/>
    </source>
</evidence>
<feature type="transmembrane region" description="Helical" evidence="2">
    <location>
        <begin position="263"/>
        <end position="284"/>
    </location>
</feature>
<dbReference type="Proteomes" id="UP000185434">
    <property type="component" value="Chromosome"/>
</dbReference>
<evidence type="ECO:0000256" key="1">
    <source>
        <dbReference type="SAM" id="MobiDB-lite"/>
    </source>
</evidence>